<keyword evidence="6" id="KW-1185">Reference proteome</keyword>
<proteinExistence type="inferred from homology"/>
<dbReference type="PROSITE" id="PS01173">
    <property type="entry name" value="LIPASE_GDXG_HIS"/>
    <property type="match status" value="1"/>
</dbReference>
<sequence>MELPVTASAQSRQLERFFATRVRPAADRWAARGFQLQALRRFADSAGLQHLPTGTKAWVARYGSVRGVWIQAKGASVANGIVLHLHGGGFVFGSSRSHRGLAVIMSRRTKRPVFVPDYRKAPEHPYPAAADDCLAVYRTLVDRGIPANKIVVSGDSAGGHLTACLLADLSRTGQAMPSHAVLFSPWLDLSGELAAARDKTRRDPFVAASAILACRKAYLGDRDPAEERLAVLAADKSGWPPVLIQVGDTECLIDDARQLAVSLRNAEIPCELQEWPGQIHAFPAFSNLVPEGRQAVRYVADFVSS</sequence>
<dbReference type="Gene3D" id="3.40.50.1820">
    <property type="entry name" value="alpha/beta hydrolase"/>
    <property type="match status" value="1"/>
</dbReference>
<dbReference type="PANTHER" id="PTHR48081:SF30">
    <property type="entry name" value="ACETYL-HYDROLASE LIPR-RELATED"/>
    <property type="match status" value="1"/>
</dbReference>
<dbReference type="EMBL" id="JAGINW010000001">
    <property type="protein sequence ID" value="MBP2322033.1"/>
    <property type="molecule type" value="Genomic_DNA"/>
</dbReference>
<dbReference type="InterPro" id="IPR002168">
    <property type="entry name" value="Lipase_GDXG_HIS_AS"/>
</dbReference>
<evidence type="ECO:0000256" key="3">
    <source>
        <dbReference type="PROSITE-ProRule" id="PRU10038"/>
    </source>
</evidence>
<feature type="active site" evidence="3">
    <location>
        <position position="156"/>
    </location>
</feature>
<name>A0ABS4TC83_9PSEU</name>
<dbReference type="RefSeq" id="WP_209637256.1">
    <property type="nucleotide sequence ID" value="NZ_JAGINW010000001.1"/>
</dbReference>
<dbReference type="InterPro" id="IPR050300">
    <property type="entry name" value="GDXG_lipolytic_enzyme"/>
</dbReference>
<dbReference type="Pfam" id="PF07859">
    <property type="entry name" value="Abhydrolase_3"/>
    <property type="match status" value="1"/>
</dbReference>
<reference evidence="5 6" key="1">
    <citation type="submission" date="2021-03" db="EMBL/GenBank/DDBJ databases">
        <title>Sequencing the genomes of 1000 actinobacteria strains.</title>
        <authorList>
            <person name="Klenk H.-P."/>
        </authorList>
    </citation>
    <scope>NUCLEOTIDE SEQUENCE [LARGE SCALE GENOMIC DNA]</scope>
    <source>
        <strain evidence="5 6">DSM 46670</strain>
    </source>
</reference>
<evidence type="ECO:0000313" key="5">
    <source>
        <dbReference type="EMBL" id="MBP2322033.1"/>
    </source>
</evidence>
<evidence type="ECO:0000256" key="1">
    <source>
        <dbReference type="ARBA" id="ARBA00010515"/>
    </source>
</evidence>
<protein>
    <submittedName>
        <fullName evidence="5">Acetyl esterase/lipase</fullName>
    </submittedName>
</protein>
<dbReference type="SUPFAM" id="SSF53474">
    <property type="entry name" value="alpha/beta-Hydrolases"/>
    <property type="match status" value="1"/>
</dbReference>
<accession>A0ABS4TC83</accession>
<comment type="similarity">
    <text evidence="1">Belongs to the 'GDXG' lipolytic enzyme family.</text>
</comment>
<comment type="caution">
    <text evidence="5">The sequence shown here is derived from an EMBL/GenBank/DDBJ whole genome shotgun (WGS) entry which is preliminary data.</text>
</comment>
<dbReference type="InterPro" id="IPR013094">
    <property type="entry name" value="AB_hydrolase_3"/>
</dbReference>
<dbReference type="InterPro" id="IPR033140">
    <property type="entry name" value="Lipase_GDXG_put_SER_AS"/>
</dbReference>
<dbReference type="Proteomes" id="UP001519332">
    <property type="component" value="Unassembled WGS sequence"/>
</dbReference>
<organism evidence="5 6">
    <name type="scientific">Kibdelosporangium banguiense</name>
    <dbReference type="NCBI Taxonomy" id="1365924"/>
    <lineage>
        <taxon>Bacteria</taxon>
        <taxon>Bacillati</taxon>
        <taxon>Actinomycetota</taxon>
        <taxon>Actinomycetes</taxon>
        <taxon>Pseudonocardiales</taxon>
        <taxon>Pseudonocardiaceae</taxon>
        <taxon>Kibdelosporangium</taxon>
    </lineage>
</organism>
<keyword evidence="2" id="KW-0378">Hydrolase</keyword>
<evidence type="ECO:0000313" key="6">
    <source>
        <dbReference type="Proteomes" id="UP001519332"/>
    </source>
</evidence>
<evidence type="ECO:0000256" key="2">
    <source>
        <dbReference type="ARBA" id="ARBA00022801"/>
    </source>
</evidence>
<dbReference type="PROSITE" id="PS01174">
    <property type="entry name" value="LIPASE_GDXG_SER"/>
    <property type="match status" value="1"/>
</dbReference>
<dbReference type="PANTHER" id="PTHR48081">
    <property type="entry name" value="AB HYDROLASE SUPERFAMILY PROTEIN C4A8.06C"/>
    <property type="match status" value="1"/>
</dbReference>
<dbReference type="InterPro" id="IPR029058">
    <property type="entry name" value="AB_hydrolase_fold"/>
</dbReference>
<feature type="domain" description="Alpha/beta hydrolase fold-3" evidence="4">
    <location>
        <begin position="82"/>
        <end position="282"/>
    </location>
</feature>
<evidence type="ECO:0000259" key="4">
    <source>
        <dbReference type="Pfam" id="PF07859"/>
    </source>
</evidence>
<gene>
    <name evidence="5" type="ORF">JOF56_002418</name>
</gene>